<protein>
    <submittedName>
        <fullName evidence="1">Uncharacterized protein</fullName>
    </submittedName>
</protein>
<accession>A0A7D5SNH3</accession>
<organism evidence="1 2">
    <name type="scientific">Candidatus Accumulibacter cognatus</name>
    <dbReference type="NCBI Taxonomy" id="2954383"/>
    <lineage>
        <taxon>Bacteria</taxon>
        <taxon>Pseudomonadati</taxon>
        <taxon>Pseudomonadota</taxon>
        <taxon>Betaproteobacteria</taxon>
        <taxon>Candidatus Accumulibacter</taxon>
    </lineage>
</organism>
<gene>
    <name evidence="1" type="ORF">HWD57_17875</name>
</gene>
<evidence type="ECO:0000313" key="1">
    <source>
        <dbReference type="EMBL" id="QLH51465.1"/>
    </source>
</evidence>
<name>A0A7D5SNH3_9PROT</name>
<dbReference type="KEGG" id="acog:HWD57_17875"/>
<evidence type="ECO:0000313" key="2">
    <source>
        <dbReference type="Proteomes" id="UP000509684"/>
    </source>
</evidence>
<sequence>MDPVSRKMLEDAQQIDDAFHQGKVPEQLFIPPIREDNEIERRIQIEANRVDLAAAKNARGAWLCREIAVRRQCLPQLSHYSALLGARWTLQANPLDPAPLMPALQTASNHQERVPWGKSDNAEFFFTNVVRAVLDRHYGINHEEVNRRLPARYYADDSDLVARWGYFWAEAVALDLHDWLGREIANPALLFGTLKRYKAMKGYNPLPTDGSFGPLRLDLWANLRLIQVMSAQADPHGMTQDGRRVSHHSLKRLTGEKDAAGNLHYSGLQIRDLYMAVWLAVVDQLSITPLARNQTPHMTSINLPDYKAIHARLPASLQAVTPYVLAPLVFQLLPTAPMGTWRAAMTGVERISGVARGDRQASGHFSMGDQGRPVFELEVPEIGATPSPLWLTTLLLLRVGPRYFSLEYEEECPANRPSIMHLEIEPNGELLRLTDAQWEKALHSLRTACVRSGMGLDWVGLMELEANPL</sequence>
<reference evidence="1 2" key="1">
    <citation type="journal article" date="2019" name="Microbiome">
        <title>Annotated bacterial chromosomes from frame-shift-corrected long-read metagenomic data.</title>
        <authorList>
            <person name="Arumugam K."/>
            <person name="Bagci C."/>
            <person name="Bessarab I."/>
            <person name="Beier S."/>
            <person name="Buchfink B."/>
            <person name="Gorska A."/>
            <person name="Qiu G."/>
            <person name="Huson D.H."/>
            <person name="Williams R.B.H."/>
        </authorList>
    </citation>
    <scope>NUCLEOTIDE SEQUENCE [LARGE SCALE GENOMIC DNA]</scope>
    <source>
        <strain evidence="1">SSA1</strain>
    </source>
</reference>
<proteinExistence type="predicted"/>
<dbReference type="AlphaFoldDB" id="A0A7D5SNH3"/>
<dbReference type="EMBL" id="CP058708">
    <property type="protein sequence ID" value="QLH51465.1"/>
    <property type="molecule type" value="Genomic_DNA"/>
</dbReference>
<dbReference type="Proteomes" id="UP000509684">
    <property type="component" value="Chromosome"/>
</dbReference>